<feature type="region of interest" description="Disordered" evidence="2">
    <location>
        <begin position="1"/>
        <end position="54"/>
    </location>
</feature>
<dbReference type="RefSeq" id="XP_062635360.1">
    <property type="nucleotide sequence ID" value="XM_062777772.1"/>
</dbReference>
<comment type="caution">
    <text evidence="3">The sequence shown here is derived from an EMBL/GenBank/DDBJ whole genome shotgun (WGS) entry which is preliminary data.</text>
</comment>
<dbReference type="Proteomes" id="UP001302676">
    <property type="component" value="Unassembled WGS sequence"/>
</dbReference>
<feature type="region of interest" description="Disordered" evidence="2">
    <location>
        <begin position="492"/>
        <end position="799"/>
    </location>
</feature>
<dbReference type="GeneID" id="87814385"/>
<feature type="compositionally biased region" description="Basic and acidic residues" evidence="2">
    <location>
        <begin position="760"/>
        <end position="771"/>
    </location>
</feature>
<accession>A0AAN6UZP0</accession>
<sequence>MSDPSSPGNGGGQPLQPVSLNTPRDSHLFSPNQQERMMMKLGESAPARDSSVHERVHQYNAMEQQKRALERKAADAAMQRAALQRAILGREEAEAEMRRYQDEANGLKGQLKESKERETEVTKRFKELKVRFLHQQQENYDRFKEMHLHAEDNWKQQGRRAHKERCKEQSALVGAQSALAKAQEELKNSLAAQNAAEEQLCAERDRADVREQEAFDAQSNMIALQEKLDRALGRAKMLEQELETIRVLSREERKVTRAASESEQENSDKPRKRARRSSVSEFASGDPEIETMTMLWEWEKQRANRALEQVDFLQAECELKMCAASKDLRRMSVQRSSTRKRNSMLISDAGDTMILSESRPTSASESRPASSEGKPGYSRRTKTELYRKAKKEKEKASRRSTIFLPEEGIFRTVSEAEAEAMLAARSIASSGVTVTDSSSGQPITPTDSDPLYRRSPSVEPPDFAVGNNKERTSLLSLLNAPHRQEPTPVFNIPTTPGPVAEEQHAHHQQDEQADEAEEKASTLLATTSHYPAEHLITIPEPTSSLSGPLTDPLPSTRTSVQQPARPHTTTAHYPTTTTTTKVPLRSEPTADDPPTLAQRLLKAQRTPSRQTGRIGEEATEGDLEQQGEAVDPDRPSFDASNPAMTPTMTREEALAQIRERRGRTRSVGRVGSGGSSSAEIRRAESRAAGDLRRTESRTAGRETHRRTESRATGELRRTESRTAGHTAGGGENVRRKVSAGTSQGSAAAEGVRRKVSSGELRGRDRDVRREVSAPSATGHTAATAARAAAGVGGGRRIRS</sequence>
<feature type="compositionally biased region" description="Polar residues" evidence="2">
    <location>
        <begin position="16"/>
        <end position="35"/>
    </location>
</feature>
<name>A0AAN6UZP0_9PEZI</name>
<dbReference type="AlphaFoldDB" id="A0AAN6UZP0"/>
<evidence type="ECO:0000313" key="4">
    <source>
        <dbReference type="Proteomes" id="UP001302676"/>
    </source>
</evidence>
<keyword evidence="1" id="KW-0175">Coiled coil</keyword>
<reference evidence="3" key="2">
    <citation type="submission" date="2023-05" db="EMBL/GenBank/DDBJ databases">
        <authorList>
            <consortium name="Lawrence Berkeley National Laboratory"/>
            <person name="Steindorff A."/>
            <person name="Hensen N."/>
            <person name="Bonometti L."/>
            <person name="Westerberg I."/>
            <person name="Brannstrom I.O."/>
            <person name="Guillou S."/>
            <person name="Cros-Aarteil S."/>
            <person name="Calhoun S."/>
            <person name="Haridas S."/>
            <person name="Kuo A."/>
            <person name="Mondo S."/>
            <person name="Pangilinan J."/>
            <person name="Riley R."/>
            <person name="Labutti K."/>
            <person name="Andreopoulos B."/>
            <person name="Lipzen A."/>
            <person name="Chen C."/>
            <person name="Yanf M."/>
            <person name="Daum C."/>
            <person name="Ng V."/>
            <person name="Clum A."/>
            <person name="Ohm R."/>
            <person name="Martin F."/>
            <person name="Silar P."/>
            <person name="Natvig D."/>
            <person name="Lalanne C."/>
            <person name="Gautier V."/>
            <person name="Ament-Velasquez S.L."/>
            <person name="Kruys A."/>
            <person name="Hutchinson M.I."/>
            <person name="Powell A.J."/>
            <person name="Barry K."/>
            <person name="Miller A.N."/>
            <person name="Grigoriev I.V."/>
            <person name="Debuchy R."/>
            <person name="Gladieux P."/>
            <person name="Thoren M.H."/>
            <person name="Johannesson H."/>
        </authorList>
    </citation>
    <scope>NUCLEOTIDE SEQUENCE</scope>
    <source>
        <strain evidence="3">CBS 141.50</strain>
    </source>
</reference>
<evidence type="ECO:0000313" key="3">
    <source>
        <dbReference type="EMBL" id="KAK4141989.1"/>
    </source>
</evidence>
<evidence type="ECO:0000256" key="1">
    <source>
        <dbReference type="SAM" id="Coils"/>
    </source>
</evidence>
<keyword evidence="4" id="KW-1185">Reference proteome</keyword>
<feature type="compositionally biased region" description="Basic and acidic residues" evidence="2">
    <location>
        <begin position="679"/>
        <end position="722"/>
    </location>
</feature>
<protein>
    <submittedName>
        <fullName evidence="3">Uncharacterized protein</fullName>
    </submittedName>
</protein>
<evidence type="ECO:0000256" key="2">
    <source>
        <dbReference type="SAM" id="MobiDB-lite"/>
    </source>
</evidence>
<proteinExistence type="predicted"/>
<feature type="compositionally biased region" description="Polar residues" evidence="2">
    <location>
        <begin position="358"/>
        <end position="369"/>
    </location>
</feature>
<feature type="region of interest" description="Disordered" evidence="2">
    <location>
        <begin position="253"/>
        <end position="285"/>
    </location>
</feature>
<feature type="compositionally biased region" description="Low complexity" evidence="2">
    <location>
        <begin position="566"/>
        <end position="580"/>
    </location>
</feature>
<feature type="region of interest" description="Disordered" evidence="2">
    <location>
        <begin position="432"/>
        <end position="467"/>
    </location>
</feature>
<dbReference type="PANTHER" id="PTHR42041">
    <property type="entry name" value="DNA ENDONUCLEASE ACTIVATOR CTP1 C-TERMINAL DOMAIN-CONTAINING PROTEIN"/>
    <property type="match status" value="1"/>
</dbReference>
<feature type="coiled-coil region" evidence="1">
    <location>
        <begin position="59"/>
        <end position="117"/>
    </location>
</feature>
<feature type="compositionally biased region" description="Basic and acidic residues" evidence="2">
    <location>
        <begin position="501"/>
        <end position="510"/>
    </location>
</feature>
<organism evidence="3 4">
    <name type="scientific">Dichotomopilus funicola</name>
    <dbReference type="NCBI Taxonomy" id="1934379"/>
    <lineage>
        <taxon>Eukaryota</taxon>
        <taxon>Fungi</taxon>
        <taxon>Dikarya</taxon>
        <taxon>Ascomycota</taxon>
        <taxon>Pezizomycotina</taxon>
        <taxon>Sordariomycetes</taxon>
        <taxon>Sordariomycetidae</taxon>
        <taxon>Sordariales</taxon>
        <taxon>Chaetomiaceae</taxon>
        <taxon>Dichotomopilus</taxon>
    </lineage>
</organism>
<feature type="compositionally biased region" description="Gly residues" evidence="2">
    <location>
        <begin position="790"/>
        <end position="799"/>
    </location>
</feature>
<gene>
    <name evidence="3" type="ORF">C8A04DRAFT_13583</name>
</gene>
<feature type="compositionally biased region" description="Polar residues" evidence="2">
    <location>
        <begin position="638"/>
        <end position="648"/>
    </location>
</feature>
<feature type="coiled-coil region" evidence="1">
    <location>
        <begin position="172"/>
        <end position="248"/>
    </location>
</feature>
<reference evidence="3" key="1">
    <citation type="journal article" date="2023" name="Mol. Phylogenet. Evol.">
        <title>Genome-scale phylogeny and comparative genomics of the fungal order Sordariales.</title>
        <authorList>
            <person name="Hensen N."/>
            <person name="Bonometti L."/>
            <person name="Westerberg I."/>
            <person name="Brannstrom I.O."/>
            <person name="Guillou S."/>
            <person name="Cros-Aarteil S."/>
            <person name="Calhoun S."/>
            <person name="Haridas S."/>
            <person name="Kuo A."/>
            <person name="Mondo S."/>
            <person name="Pangilinan J."/>
            <person name="Riley R."/>
            <person name="LaButti K."/>
            <person name="Andreopoulos B."/>
            <person name="Lipzen A."/>
            <person name="Chen C."/>
            <person name="Yan M."/>
            <person name="Daum C."/>
            <person name="Ng V."/>
            <person name="Clum A."/>
            <person name="Steindorff A."/>
            <person name="Ohm R.A."/>
            <person name="Martin F."/>
            <person name="Silar P."/>
            <person name="Natvig D.O."/>
            <person name="Lalanne C."/>
            <person name="Gautier V."/>
            <person name="Ament-Velasquez S.L."/>
            <person name="Kruys A."/>
            <person name="Hutchinson M.I."/>
            <person name="Powell A.J."/>
            <person name="Barry K."/>
            <person name="Miller A.N."/>
            <person name="Grigoriev I.V."/>
            <person name="Debuchy R."/>
            <person name="Gladieux P."/>
            <person name="Hiltunen Thoren M."/>
            <person name="Johannesson H."/>
        </authorList>
    </citation>
    <scope>NUCLEOTIDE SEQUENCE</scope>
    <source>
        <strain evidence="3">CBS 141.50</strain>
    </source>
</reference>
<feature type="compositionally biased region" description="Polar residues" evidence="2">
    <location>
        <begin position="540"/>
        <end position="562"/>
    </location>
</feature>
<dbReference type="PANTHER" id="PTHR42041:SF1">
    <property type="entry name" value="DNA ENDONUCLEASE ACTIVATOR CTP1 C-TERMINAL DOMAIN-CONTAINING PROTEIN"/>
    <property type="match status" value="1"/>
</dbReference>
<dbReference type="EMBL" id="MU853603">
    <property type="protein sequence ID" value="KAK4141989.1"/>
    <property type="molecule type" value="Genomic_DNA"/>
</dbReference>
<feature type="compositionally biased region" description="Low complexity" evidence="2">
    <location>
        <begin position="776"/>
        <end position="789"/>
    </location>
</feature>
<feature type="region of interest" description="Disordered" evidence="2">
    <location>
        <begin position="329"/>
        <end position="398"/>
    </location>
</feature>
<feature type="compositionally biased region" description="Basic and acidic residues" evidence="2">
    <location>
        <begin position="381"/>
        <end position="397"/>
    </location>
</feature>
<feature type="compositionally biased region" description="Basic and acidic residues" evidence="2">
    <location>
        <begin position="649"/>
        <end position="659"/>
    </location>
</feature>